<sequence>MKTFYIIGAIASAMYAVHFMPLDEAYFIKQIFKVIPMLFIILLAYRFHDLRQESYSRSVIVALILITCGTATLPYLVFSLMFFAAGQLYFLRAFFTMPWKTPHKSLLIALVMVAAIIIGWVVGNIMKDHLYMLSLVISLYIAITLTMLWASFHTRQWMIITATLSFATANLLFAINNFITPLSNLNALIMTPYYCAALLFSLSIVSYFGLPNKVLE</sequence>
<feature type="transmembrane region" description="Helical" evidence="6">
    <location>
        <begin position="26"/>
        <end position="47"/>
    </location>
</feature>
<comment type="subcellular location">
    <subcellularLocation>
        <location evidence="1">Membrane</location>
        <topology evidence="1">Multi-pass membrane protein</topology>
    </subcellularLocation>
</comment>
<evidence type="ECO:0000256" key="5">
    <source>
        <dbReference type="ARBA" id="ARBA00023136"/>
    </source>
</evidence>
<evidence type="ECO:0000256" key="6">
    <source>
        <dbReference type="SAM" id="Phobius"/>
    </source>
</evidence>
<evidence type="ECO:0000256" key="4">
    <source>
        <dbReference type="ARBA" id="ARBA00022989"/>
    </source>
</evidence>
<evidence type="ECO:0008006" key="9">
    <source>
        <dbReference type="Google" id="ProtNLM"/>
    </source>
</evidence>
<keyword evidence="8" id="KW-1185">Reference proteome</keyword>
<feature type="transmembrane region" description="Helical" evidence="6">
    <location>
        <begin position="59"/>
        <end position="85"/>
    </location>
</feature>
<accession>A0A433RUD5</accession>
<comment type="caution">
    <text evidence="7">The sequence shown here is derived from an EMBL/GenBank/DDBJ whole genome shotgun (WGS) entry which is preliminary data.</text>
</comment>
<proteinExistence type="inferred from homology"/>
<evidence type="ECO:0000256" key="3">
    <source>
        <dbReference type="ARBA" id="ARBA00022692"/>
    </source>
</evidence>
<feature type="transmembrane region" description="Helical" evidence="6">
    <location>
        <begin position="130"/>
        <end position="151"/>
    </location>
</feature>
<dbReference type="OrthoDB" id="5592477at2"/>
<dbReference type="AlphaFoldDB" id="A0A433RUD5"/>
<keyword evidence="4 6" id="KW-1133">Transmembrane helix</keyword>
<protein>
    <recommendedName>
        <fullName evidence="9">Lysoplasmalogenase</fullName>
    </recommendedName>
</protein>
<dbReference type="Pfam" id="PF07947">
    <property type="entry name" value="YhhN"/>
    <property type="match status" value="1"/>
</dbReference>
<feature type="transmembrane region" description="Helical" evidence="6">
    <location>
        <begin position="191"/>
        <end position="210"/>
    </location>
</feature>
<organism evidence="7 8">
    <name type="scientific">Candidatus Kurthia intestinigallinarum</name>
    <dbReference type="NCBI Taxonomy" id="1562256"/>
    <lineage>
        <taxon>Bacteria</taxon>
        <taxon>Bacillati</taxon>
        <taxon>Bacillota</taxon>
        <taxon>Bacilli</taxon>
        <taxon>Bacillales</taxon>
        <taxon>Caryophanaceae</taxon>
        <taxon>Kurthia</taxon>
    </lineage>
</organism>
<evidence type="ECO:0000256" key="2">
    <source>
        <dbReference type="ARBA" id="ARBA00007375"/>
    </source>
</evidence>
<feature type="transmembrane region" description="Helical" evidence="6">
    <location>
        <begin position="105"/>
        <end position="123"/>
    </location>
</feature>
<dbReference type="EMBL" id="JTFC01000031">
    <property type="protein sequence ID" value="RUS55771.1"/>
    <property type="molecule type" value="Genomic_DNA"/>
</dbReference>
<dbReference type="RefSeq" id="WP_158621035.1">
    <property type="nucleotide sequence ID" value="NZ_JTFC01000031.1"/>
</dbReference>
<dbReference type="GO" id="GO:0016020">
    <property type="term" value="C:membrane"/>
    <property type="evidence" value="ECO:0007669"/>
    <property type="project" value="UniProtKB-SubCell"/>
</dbReference>
<evidence type="ECO:0000313" key="7">
    <source>
        <dbReference type="EMBL" id="RUS55771.1"/>
    </source>
</evidence>
<reference evidence="7 8" key="1">
    <citation type="submission" date="2014-11" db="EMBL/GenBank/DDBJ databases">
        <title>Genome sequence and analysis of novel Kurthia sp.</title>
        <authorList>
            <person name="Lawson J.N."/>
            <person name="Gonzalez J.E."/>
            <person name="Rinauldi L."/>
            <person name="Xuan Z."/>
            <person name="Firman A."/>
            <person name="Shaddox L."/>
            <person name="Trudeau A."/>
            <person name="Shah S."/>
            <person name="Reiman D."/>
        </authorList>
    </citation>
    <scope>NUCLEOTIDE SEQUENCE [LARGE SCALE GENOMIC DNA]</scope>
    <source>
        <strain evidence="7 8">3B1D</strain>
    </source>
</reference>
<dbReference type="Proteomes" id="UP000288623">
    <property type="component" value="Unassembled WGS sequence"/>
</dbReference>
<feature type="transmembrane region" description="Helical" evidence="6">
    <location>
        <begin position="157"/>
        <end position="179"/>
    </location>
</feature>
<name>A0A433RUD5_9BACL</name>
<evidence type="ECO:0000313" key="8">
    <source>
        <dbReference type="Proteomes" id="UP000288623"/>
    </source>
</evidence>
<keyword evidence="5 6" id="KW-0472">Membrane</keyword>
<gene>
    <name evidence="7" type="ORF">QI30_12760</name>
</gene>
<evidence type="ECO:0000256" key="1">
    <source>
        <dbReference type="ARBA" id="ARBA00004141"/>
    </source>
</evidence>
<comment type="similarity">
    <text evidence="2">Belongs to the TMEM86 family.</text>
</comment>
<dbReference type="InterPro" id="IPR012506">
    <property type="entry name" value="TMEM86B-like"/>
</dbReference>
<keyword evidence="3 6" id="KW-0812">Transmembrane</keyword>